<feature type="repeat" description="TNFR-Cys" evidence="1">
    <location>
        <begin position="41"/>
        <end position="82"/>
    </location>
</feature>
<feature type="repeat" description="TNFR-Cys" evidence="1">
    <location>
        <begin position="83"/>
        <end position="125"/>
    </location>
</feature>
<proteinExistence type="predicted"/>
<gene>
    <name evidence="4" type="primary">CD27</name>
</gene>
<dbReference type="SUPFAM" id="SSF57586">
    <property type="entry name" value="TNF receptor-like"/>
    <property type="match status" value="3"/>
</dbReference>
<dbReference type="PROSITE" id="PS50050">
    <property type="entry name" value="TNFR_NGFR_2"/>
    <property type="match status" value="2"/>
</dbReference>
<organism evidence="4 5">
    <name type="scientific">Pygocentrus nattereri</name>
    <name type="common">Red-bellied piranha</name>
    <dbReference type="NCBI Taxonomy" id="42514"/>
    <lineage>
        <taxon>Eukaryota</taxon>
        <taxon>Metazoa</taxon>
        <taxon>Chordata</taxon>
        <taxon>Craniata</taxon>
        <taxon>Vertebrata</taxon>
        <taxon>Euteleostomi</taxon>
        <taxon>Actinopterygii</taxon>
        <taxon>Neopterygii</taxon>
        <taxon>Teleostei</taxon>
        <taxon>Ostariophysi</taxon>
        <taxon>Characiformes</taxon>
        <taxon>Characoidei</taxon>
        <taxon>Pygocentrus</taxon>
    </lineage>
</organism>
<dbReference type="STRING" id="42514.ENSPNAP00000004384"/>
<feature type="disulfide bond" evidence="1">
    <location>
        <begin position="107"/>
        <end position="125"/>
    </location>
</feature>
<dbReference type="GeneTree" id="ENSGT00950000183126"/>
<feature type="disulfide bond" evidence="1">
    <location>
        <begin position="42"/>
        <end position="57"/>
    </location>
</feature>
<reference evidence="4" key="3">
    <citation type="submission" date="2025-09" db="UniProtKB">
        <authorList>
            <consortium name="Ensembl"/>
        </authorList>
    </citation>
    <scope>IDENTIFICATION</scope>
</reference>
<protein>
    <recommendedName>
        <fullName evidence="3">TNFR-Cys domain-containing protein</fullName>
    </recommendedName>
</protein>
<dbReference type="AlphaFoldDB" id="A0A3B4C145"/>
<reference evidence="4" key="2">
    <citation type="submission" date="2025-08" db="UniProtKB">
        <authorList>
            <consortium name="Ensembl"/>
        </authorList>
    </citation>
    <scope>IDENTIFICATION</scope>
</reference>
<dbReference type="GO" id="GO:0002768">
    <property type="term" value="P:immune response-regulating cell surface receptor signaling pathway"/>
    <property type="evidence" value="ECO:0007669"/>
    <property type="project" value="TreeGrafter"/>
</dbReference>
<dbReference type="InterPro" id="IPR001368">
    <property type="entry name" value="TNFR/NGFR_Cys_rich_reg"/>
</dbReference>
<dbReference type="Pfam" id="PF00020">
    <property type="entry name" value="TNFR_c6"/>
    <property type="match status" value="2"/>
</dbReference>
<keyword evidence="2" id="KW-0812">Transmembrane</keyword>
<evidence type="ECO:0000313" key="4">
    <source>
        <dbReference type="Ensembl" id="ENSPNAP00000004384.1"/>
    </source>
</evidence>
<dbReference type="OMA" id="CEHCLPV"/>
<dbReference type="GO" id="GO:0035631">
    <property type="term" value="C:CD40 receptor complex"/>
    <property type="evidence" value="ECO:0007669"/>
    <property type="project" value="TreeGrafter"/>
</dbReference>
<evidence type="ECO:0000313" key="5">
    <source>
        <dbReference type="Proteomes" id="UP001501920"/>
    </source>
</evidence>
<dbReference type="SMART" id="SM00208">
    <property type="entry name" value="TNFR"/>
    <property type="match status" value="4"/>
</dbReference>
<dbReference type="Gene3D" id="2.10.50.10">
    <property type="entry name" value="Tumor Necrosis Factor Receptor, subunit A, domain 2"/>
    <property type="match status" value="3"/>
</dbReference>
<keyword evidence="2" id="KW-1133">Transmembrane helix</keyword>
<name>A0A3B4C145_PYGNA</name>
<dbReference type="Ensembl" id="ENSPNAT00000007095.2">
    <property type="protein sequence ID" value="ENSPNAP00000004384.1"/>
    <property type="gene ID" value="ENSPNAG00000010824.2"/>
</dbReference>
<dbReference type="PANTHER" id="PTHR46875:SF2">
    <property type="entry name" value="TUMOR NECROSIS FACTOR RECEPTOR SUPERFAMILY MEMBER 5-LIKE ISOFORM X1"/>
    <property type="match status" value="1"/>
</dbReference>
<feature type="domain" description="TNFR-Cys" evidence="3">
    <location>
        <begin position="83"/>
        <end position="125"/>
    </location>
</feature>
<feature type="transmembrane region" description="Helical" evidence="2">
    <location>
        <begin position="177"/>
        <end position="202"/>
    </location>
</feature>
<dbReference type="PANTHER" id="PTHR46875">
    <property type="entry name" value="TUMOR NECROSIS FACTOR RECEPTOR SUPERFAMILY MEMBER 5"/>
    <property type="match status" value="1"/>
</dbReference>
<dbReference type="Proteomes" id="UP001501920">
    <property type="component" value="Chromosome 3"/>
</dbReference>
<sequence>MSTNLCHPDQHKHNGLCCDNCPKGKYLSAHCTNNSKTECKTCPHDFYNAETNYLLKCQPCRQCHLVNQSVLKPCQEHSDQQCGCKEGFYCSDRALGHCDHCLAVTVCPPGKGVSVQHTSYKDTICSPCATGTFSDVEDYKTPCRNHTNCEELGRHLLTPGTATTDAECGDFIQNCPYIISTGLLLGIIMTVAICLLVGLLYWRTKRKSQQIVRTSECSESFVSPVLPPDIIKHPRSPEQPFFHRDEIFPNTKDCCLDCDGITLTTLTASEKYAYSASQCECGGFNTSVHPSILQSEPQEDEWPGA</sequence>
<evidence type="ECO:0000259" key="3">
    <source>
        <dbReference type="PROSITE" id="PS50050"/>
    </source>
</evidence>
<dbReference type="InterPro" id="IPR052135">
    <property type="entry name" value="TNFRSF5"/>
</dbReference>
<keyword evidence="2" id="KW-0472">Membrane</keyword>
<keyword evidence="5" id="KW-1185">Reference proteome</keyword>
<dbReference type="OrthoDB" id="9950067at2759"/>
<dbReference type="PROSITE" id="PS00652">
    <property type="entry name" value="TNFR_NGFR_1"/>
    <property type="match status" value="1"/>
</dbReference>
<comment type="caution">
    <text evidence="1">Lacks conserved residue(s) required for the propagation of feature annotation.</text>
</comment>
<evidence type="ECO:0000256" key="1">
    <source>
        <dbReference type="PROSITE-ProRule" id="PRU00206"/>
    </source>
</evidence>
<accession>A0A3B4C145</accession>
<feature type="domain" description="TNFR-Cys" evidence="3">
    <location>
        <begin position="41"/>
        <end position="82"/>
    </location>
</feature>
<keyword evidence="1" id="KW-1015">Disulfide bond</keyword>
<evidence type="ECO:0000256" key="2">
    <source>
        <dbReference type="SAM" id="Phobius"/>
    </source>
</evidence>
<reference evidence="4 5" key="1">
    <citation type="submission" date="2020-10" db="EMBL/GenBank/DDBJ databases">
        <title>Pygocentrus nattereri (red-bellied piranha) genome, fPygNat1, primary haplotype.</title>
        <authorList>
            <person name="Myers G."/>
            <person name="Meyer A."/>
            <person name="Karagic N."/>
            <person name="Pippel M."/>
            <person name="Winkler S."/>
            <person name="Tracey A."/>
            <person name="Wood J."/>
            <person name="Formenti G."/>
            <person name="Howe K."/>
            <person name="Fedrigo O."/>
            <person name="Jarvis E.D."/>
        </authorList>
    </citation>
    <scope>NUCLEOTIDE SEQUENCE [LARGE SCALE GENOMIC DNA]</scope>
</reference>
<dbReference type="GO" id="GO:0009897">
    <property type="term" value="C:external side of plasma membrane"/>
    <property type="evidence" value="ECO:0007669"/>
    <property type="project" value="TreeGrafter"/>
</dbReference>